<feature type="coiled-coil region" evidence="1">
    <location>
        <begin position="111"/>
        <end position="142"/>
    </location>
</feature>
<gene>
    <name evidence="4" type="ORF">1_227</name>
</gene>
<feature type="compositionally biased region" description="Low complexity" evidence="2">
    <location>
        <begin position="17"/>
        <end position="29"/>
    </location>
</feature>
<feature type="region of interest" description="Disordered" evidence="2">
    <location>
        <begin position="1"/>
        <end position="61"/>
    </location>
</feature>
<keyword evidence="1" id="KW-0175">Coiled coil</keyword>
<evidence type="ECO:0000256" key="1">
    <source>
        <dbReference type="SAM" id="Coils"/>
    </source>
</evidence>
<proteinExistence type="predicted"/>
<feature type="transmembrane region" description="Helical" evidence="3">
    <location>
        <begin position="188"/>
        <end position="211"/>
    </location>
</feature>
<feature type="compositionally biased region" description="Polar residues" evidence="2">
    <location>
        <begin position="1"/>
        <end position="11"/>
    </location>
</feature>
<sequence>MSNNKNNSNIETVKFVNNNNTINNNNNNKNKNKNKNKNNNNKNKNNNNKNNNNNNKNNNKINQDINNLERKIGELKSNWNLNIDQYKDNYIKYLTKIVKKDFNDETLRQKIVNLNQTLRSVIEEAQLENEKIVKTLKAKKNENELLGNSCFSQKQDISNLSNSLQQDSLKLYKKIKNVEDSEKNSKNIYNILLICGLVIILINIILIILIVKKK</sequence>
<keyword evidence="3" id="KW-0812">Transmembrane</keyword>
<protein>
    <submittedName>
        <fullName evidence="4">Uncharacterized protein</fullName>
    </submittedName>
</protein>
<organism evidence="4">
    <name type="scientific">Mimiviridae sp. ChoanoV1</name>
    <dbReference type="NCBI Taxonomy" id="2596887"/>
    <lineage>
        <taxon>Viruses</taxon>
        <taxon>Varidnaviria</taxon>
        <taxon>Bamfordvirae</taxon>
        <taxon>Nucleocytoviricota</taxon>
        <taxon>Megaviricetes</taxon>
        <taxon>Imitervirales</taxon>
        <taxon>Schizomimiviridae</taxon>
    </lineage>
</organism>
<evidence type="ECO:0000256" key="3">
    <source>
        <dbReference type="SAM" id="Phobius"/>
    </source>
</evidence>
<feature type="compositionally biased region" description="Low complexity" evidence="2">
    <location>
        <begin position="37"/>
        <end position="61"/>
    </location>
</feature>
<accession>A0A5B8IHS9</accession>
<dbReference type="EMBL" id="MK250085">
    <property type="protein sequence ID" value="QDY51842.1"/>
    <property type="molecule type" value="Genomic_DNA"/>
</dbReference>
<name>A0A5B8IHS9_9VIRU</name>
<reference evidence="4" key="1">
    <citation type="submission" date="2018-11" db="EMBL/GenBank/DDBJ databases">
        <title>A distinct lineage of giant viruses engineers rhodopsin photosystems in predatory marine eukaryotes.</title>
        <authorList>
            <person name="Needham D.M."/>
            <person name="Yoshizawa S."/>
            <person name="Hosaka T."/>
            <person name="Poirier C."/>
            <person name="Choi C.-J."/>
            <person name="Hehenberger E."/>
            <person name="Irwin N.A.T."/>
            <person name="Wilken S."/>
            <person name="Yung C.-M."/>
            <person name="Bachy C."/>
            <person name="Kurihara R."/>
            <person name="Nakajima Y."/>
            <person name="Kojima K."/>
            <person name="Kimura-Someya T."/>
            <person name="Leonard G."/>
            <person name="Malmstrom R.R."/>
            <person name="Mende D."/>
            <person name="Olson D.K."/>
            <person name="Sudo Y."/>
            <person name="Sudek S."/>
            <person name="Richards T.A."/>
            <person name="DeLong E.F."/>
            <person name="Keeling P.J."/>
            <person name="Santoro A.E."/>
            <person name="Shirouzu M."/>
            <person name="Iwasaki W."/>
            <person name="Worden A.Z."/>
        </authorList>
    </citation>
    <scope>NUCLEOTIDE SEQUENCE</scope>
</reference>
<keyword evidence="3" id="KW-1133">Transmembrane helix</keyword>
<evidence type="ECO:0000256" key="2">
    <source>
        <dbReference type="SAM" id="MobiDB-lite"/>
    </source>
</evidence>
<evidence type="ECO:0000313" key="4">
    <source>
        <dbReference type="EMBL" id="QDY51842.1"/>
    </source>
</evidence>
<keyword evidence="3" id="KW-0472">Membrane</keyword>